<reference evidence="1" key="1">
    <citation type="submission" date="2019-08" db="EMBL/GenBank/DDBJ databases">
        <authorList>
            <person name="Kucharzyk K."/>
            <person name="Murdoch R.W."/>
            <person name="Higgins S."/>
            <person name="Loffler F."/>
        </authorList>
    </citation>
    <scope>NUCLEOTIDE SEQUENCE</scope>
</reference>
<proteinExistence type="predicted"/>
<dbReference type="EMBL" id="VSSQ01078046">
    <property type="protein sequence ID" value="MPN27964.1"/>
    <property type="molecule type" value="Genomic_DNA"/>
</dbReference>
<dbReference type="AlphaFoldDB" id="A0A645GVA5"/>
<sequence length="75" mass="8346">MIALDVEVKRCLHVFLKKKSIDGGRYTCRIVGEIVGVGVSRVPFGQHAIREASFRVRRILIDIGEMVQQGEHLGG</sequence>
<evidence type="ECO:0000313" key="1">
    <source>
        <dbReference type="EMBL" id="MPN27964.1"/>
    </source>
</evidence>
<organism evidence="1">
    <name type="scientific">bioreactor metagenome</name>
    <dbReference type="NCBI Taxonomy" id="1076179"/>
    <lineage>
        <taxon>unclassified sequences</taxon>
        <taxon>metagenomes</taxon>
        <taxon>ecological metagenomes</taxon>
    </lineage>
</organism>
<protein>
    <submittedName>
        <fullName evidence="1">Uncharacterized protein</fullName>
    </submittedName>
</protein>
<comment type="caution">
    <text evidence="1">The sequence shown here is derived from an EMBL/GenBank/DDBJ whole genome shotgun (WGS) entry which is preliminary data.</text>
</comment>
<accession>A0A645GVA5</accession>
<name>A0A645GVA5_9ZZZZ</name>
<gene>
    <name evidence="1" type="ORF">SDC9_175398</name>
</gene>